<dbReference type="Proteomes" id="UP000039865">
    <property type="component" value="Unassembled WGS sequence"/>
</dbReference>
<organism evidence="8 9">
    <name type="scientific">Stylonychia lemnae</name>
    <name type="common">Ciliate</name>
    <dbReference type="NCBI Taxonomy" id="5949"/>
    <lineage>
        <taxon>Eukaryota</taxon>
        <taxon>Sar</taxon>
        <taxon>Alveolata</taxon>
        <taxon>Ciliophora</taxon>
        <taxon>Intramacronucleata</taxon>
        <taxon>Spirotrichea</taxon>
        <taxon>Stichotrichia</taxon>
        <taxon>Sporadotrichida</taxon>
        <taxon>Oxytrichidae</taxon>
        <taxon>Stylonychinae</taxon>
        <taxon>Stylonychia</taxon>
    </lineage>
</organism>
<name>A0A078BB87_STYLE</name>
<dbReference type="CDD" id="cd02440">
    <property type="entry name" value="AdoMet_MTases"/>
    <property type="match status" value="1"/>
</dbReference>
<keyword evidence="9" id="KW-1185">Reference proteome</keyword>
<evidence type="ECO:0000256" key="5">
    <source>
        <dbReference type="ARBA" id="ARBA00022603"/>
    </source>
</evidence>
<sequence length="236" mass="25974">MIGGGTKKSSINKLIDTLLNQGVIRSHKVSQVMRKVDRADFCPGHYCYEDSPQPINYNATISAPHMHAYVLEWLKDVLVPGGNALDVGSGSGYLCAAFYEMMDNQGYVVGIDHIDGLVHQSVLNLKKSYQKELDEQRIVMLTGDGRLGCPEYAPYNAIHVGAASPEIPQALIEQLAPGGKMIIPVGPPDNQHIVLASKDNYGKVHANKLIGVRYIPLTSKEKQCPDLQIPEYYQNQ</sequence>
<dbReference type="InterPro" id="IPR000682">
    <property type="entry name" value="PCMT"/>
</dbReference>
<evidence type="ECO:0000256" key="2">
    <source>
        <dbReference type="ARBA" id="ARBA00005369"/>
    </source>
</evidence>
<evidence type="ECO:0000256" key="4">
    <source>
        <dbReference type="ARBA" id="ARBA00022490"/>
    </source>
</evidence>
<dbReference type="FunCoup" id="A0A078BB87">
    <property type="interactions" value="111"/>
</dbReference>
<evidence type="ECO:0000256" key="1">
    <source>
        <dbReference type="ARBA" id="ARBA00004496"/>
    </source>
</evidence>
<dbReference type="AlphaFoldDB" id="A0A078BB87"/>
<proteinExistence type="inferred from homology"/>
<gene>
    <name evidence="8" type="primary">Contig8808.g9409</name>
    <name evidence="8" type="ORF">STYLEM_20611</name>
</gene>
<dbReference type="EMBL" id="CCKQ01019442">
    <property type="protein sequence ID" value="CDW91456.1"/>
    <property type="molecule type" value="Genomic_DNA"/>
</dbReference>
<keyword evidence="7" id="KW-0949">S-adenosyl-L-methionine</keyword>
<keyword evidence="6 8" id="KW-0808">Transferase</keyword>
<dbReference type="NCBIfam" id="TIGR00080">
    <property type="entry name" value="pimt"/>
    <property type="match status" value="1"/>
</dbReference>
<protein>
    <recommendedName>
        <fullName evidence="3">protein-L-isoaspartate(D-aspartate) O-methyltransferase</fullName>
        <ecNumber evidence="3">2.1.1.77</ecNumber>
    </recommendedName>
</protein>
<keyword evidence="4" id="KW-0963">Cytoplasm</keyword>
<dbReference type="Gene3D" id="3.40.50.150">
    <property type="entry name" value="Vaccinia Virus protein VP39"/>
    <property type="match status" value="1"/>
</dbReference>
<dbReference type="OrthoDB" id="73890at2759"/>
<comment type="subcellular location">
    <subcellularLocation>
        <location evidence="1">Cytoplasm</location>
    </subcellularLocation>
</comment>
<dbReference type="InParanoid" id="A0A078BB87"/>
<keyword evidence="5 8" id="KW-0489">Methyltransferase</keyword>
<dbReference type="PANTHER" id="PTHR11579">
    <property type="entry name" value="PROTEIN-L-ISOASPARTATE O-METHYLTRANSFERASE"/>
    <property type="match status" value="1"/>
</dbReference>
<dbReference type="EC" id="2.1.1.77" evidence="3"/>
<dbReference type="SUPFAM" id="SSF53335">
    <property type="entry name" value="S-adenosyl-L-methionine-dependent methyltransferases"/>
    <property type="match status" value="1"/>
</dbReference>
<dbReference type="OMA" id="HMHASAC"/>
<evidence type="ECO:0000313" key="8">
    <source>
        <dbReference type="EMBL" id="CDW91456.1"/>
    </source>
</evidence>
<dbReference type="PANTHER" id="PTHR11579:SF0">
    <property type="entry name" value="PROTEIN-L-ISOASPARTATE(D-ASPARTATE) O-METHYLTRANSFERASE"/>
    <property type="match status" value="1"/>
</dbReference>
<comment type="similarity">
    <text evidence="2">Belongs to the methyltransferase superfamily. L-isoaspartyl/D-aspartyl protein methyltransferase family.</text>
</comment>
<dbReference type="GO" id="GO:0005737">
    <property type="term" value="C:cytoplasm"/>
    <property type="evidence" value="ECO:0007669"/>
    <property type="project" value="UniProtKB-SubCell"/>
</dbReference>
<evidence type="ECO:0000256" key="3">
    <source>
        <dbReference type="ARBA" id="ARBA00011890"/>
    </source>
</evidence>
<evidence type="ECO:0000256" key="6">
    <source>
        <dbReference type="ARBA" id="ARBA00022679"/>
    </source>
</evidence>
<reference evidence="8 9" key="1">
    <citation type="submission" date="2014-06" db="EMBL/GenBank/DDBJ databases">
        <authorList>
            <person name="Swart Estienne"/>
        </authorList>
    </citation>
    <scope>NUCLEOTIDE SEQUENCE [LARGE SCALE GENOMIC DNA]</scope>
    <source>
        <strain evidence="8 9">130c</strain>
    </source>
</reference>
<accession>A0A078BB87</accession>
<dbReference type="GO" id="GO:0004719">
    <property type="term" value="F:protein-L-isoaspartate (D-aspartate) O-methyltransferase activity"/>
    <property type="evidence" value="ECO:0007669"/>
    <property type="project" value="UniProtKB-EC"/>
</dbReference>
<dbReference type="InterPro" id="IPR029063">
    <property type="entry name" value="SAM-dependent_MTases_sf"/>
</dbReference>
<dbReference type="Pfam" id="PF01135">
    <property type="entry name" value="PCMT"/>
    <property type="match status" value="1"/>
</dbReference>
<dbReference type="GO" id="GO:0032259">
    <property type="term" value="P:methylation"/>
    <property type="evidence" value="ECO:0007669"/>
    <property type="project" value="UniProtKB-KW"/>
</dbReference>
<evidence type="ECO:0000313" key="9">
    <source>
        <dbReference type="Proteomes" id="UP000039865"/>
    </source>
</evidence>
<evidence type="ECO:0000256" key="7">
    <source>
        <dbReference type="ARBA" id="ARBA00022691"/>
    </source>
</evidence>